<feature type="region of interest" description="Disordered" evidence="1">
    <location>
        <begin position="168"/>
        <end position="260"/>
    </location>
</feature>
<dbReference type="Proteomes" id="UP000092993">
    <property type="component" value="Unassembled WGS sequence"/>
</dbReference>
<name>A0A1C7MH26_GRIFR</name>
<keyword evidence="3" id="KW-1185">Reference proteome</keyword>
<protein>
    <submittedName>
        <fullName evidence="2">Uncharacterized protein</fullName>
    </submittedName>
</protein>
<dbReference type="EMBL" id="LUGG01000003">
    <property type="protein sequence ID" value="OBZ76150.1"/>
    <property type="molecule type" value="Genomic_DNA"/>
</dbReference>
<comment type="caution">
    <text evidence="2">The sequence shown here is derived from an EMBL/GenBank/DDBJ whole genome shotgun (WGS) entry which is preliminary data.</text>
</comment>
<proteinExistence type="predicted"/>
<evidence type="ECO:0000313" key="3">
    <source>
        <dbReference type="Proteomes" id="UP000092993"/>
    </source>
</evidence>
<organism evidence="2 3">
    <name type="scientific">Grifola frondosa</name>
    <name type="common">Maitake</name>
    <name type="synonym">Polyporus frondosus</name>
    <dbReference type="NCBI Taxonomy" id="5627"/>
    <lineage>
        <taxon>Eukaryota</taxon>
        <taxon>Fungi</taxon>
        <taxon>Dikarya</taxon>
        <taxon>Basidiomycota</taxon>
        <taxon>Agaricomycotina</taxon>
        <taxon>Agaricomycetes</taxon>
        <taxon>Polyporales</taxon>
        <taxon>Grifolaceae</taxon>
        <taxon>Grifola</taxon>
    </lineage>
</organism>
<feature type="region of interest" description="Disordered" evidence="1">
    <location>
        <begin position="393"/>
        <end position="421"/>
    </location>
</feature>
<dbReference type="AlphaFoldDB" id="A0A1C7MH26"/>
<sequence length="421" mass="45810">MSTHNAAGYAAAKQVLRTHVALAPGDNATSADFEVWGRRFMQLWGDLRWIGMDDVDIRHMISTASGVLRDCGTSHWLEWGHEILPELVVAVEAGHSSQPFAVVPPSRPHRAVLQKTPRVVQEASEDKDDEEPLVRRRLTKVRPSTPQLMESASHRELTPWVGFGQAGHAVRESPAVSATHARHDEDEDIEMRSSPEHVAESDDGTQQGEKMEESEDEEDQLVDELEEVGSRVTRSSGKSGRSAKSAKRSAKGKARKSMQKAKKARTECDYCVGDCANPFTVLSRRGRPRAITARGQGRVAPSVDPAVTASARASRQVGRHAGAHVAGLSCIVIDVHGFGGLRDGLAPDDLAGTGLSAESQVTICMLRMERELLEGHQRVLQDMMAALQTAEMELTGKEWSKSEKEDSSDGSSEDGEGDADE</sequence>
<reference evidence="2 3" key="1">
    <citation type="submission" date="2016-03" db="EMBL/GenBank/DDBJ databases">
        <title>Whole genome sequencing of Grifola frondosa 9006-11.</title>
        <authorList>
            <person name="Min B."/>
            <person name="Park H."/>
            <person name="Kim J.-G."/>
            <person name="Cho H."/>
            <person name="Oh Y.-L."/>
            <person name="Kong W.-S."/>
            <person name="Choi I.-G."/>
        </authorList>
    </citation>
    <scope>NUCLEOTIDE SEQUENCE [LARGE SCALE GENOMIC DNA]</scope>
    <source>
        <strain evidence="2 3">9006-11</strain>
    </source>
</reference>
<feature type="compositionally biased region" description="Basic and acidic residues" evidence="1">
    <location>
        <begin position="394"/>
        <end position="407"/>
    </location>
</feature>
<feature type="compositionally biased region" description="Acidic residues" evidence="1">
    <location>
        <begin position="408"/>
        <end position="421"/>
    </location>
</feature>
<accession>A0A1C7MH26</accession>
<feature type="region of interest" description="Disordered" evidence="1">
    <location>
        <begin position="106"/>
        <end position="153"/>
    </location>
</feature>
<feature type="compositionally biased region" description="Basic residues" evidence="1">
    <location>
        <begin position="244"/>
        <end position="260"/>
    </location>
</feature>
<evidence type="ECO:0000313" key="2">
    <source>
        <dbReference type="EMBL" id="OBZ76150.1"/>
    </source>
</evidence>
<gene>
    <name evidence="2" type="ORF">A0H81_03903</name>
</gene>
<feature type="compositionally biased region" description="Low complexity" evidence="1">
    <location>
        <begin position="234"/>
        <end position="243"/>
    </location>
</feature>
<feature type="compositionally biased region" description="Acidic residues" evidence="1">
    <location>
        <begin position="212"/>
        <end position="227"/>
    </location>
</feature>
<evidence type="ECO:0000256" key="1">
    <source>
        <dbReference type="SAM" id="MobiDB-lite"/>
    </source>
</evidence>
<feature type="compositionally biased region" description="Basic and acidic residues" evidence="1">
    <location>
        <begin position="190"/>
        <end position="200"/>
    </location>
</feature>